<keyword evidence="3" id="KW-1185">Reference proteome</keyword>
<accession>A0A1Y1YWQ0</accession>
<evidence type="ECO:0000313" key="2">
    <source>
        <dbReference type="EMBL" id="ORY02127.1"/>
    </source>
</evidence>
<comment type="caution">
    <text evidence="2">The sequence shown here is derived from an EMBL/GenBank/DDBJ whole genome shotgun (WGS) entry which is preliminary data.</text>
</comment>
<reference evidence="2 3" key="1">
    <citation type="submission" date="2016-07" db="EMBL/GenBank/DDBJ databases">
        <title>Pervasive Adenine N6-methylation of Active Genes in Fungi.</title>
        <authorList>
            <consortium name="DOE Joint Genome Institute"/>
            <person name="Mondo S.J."/>
            <person name="Dannebaum R.O."/>
            <person name="Kuo R.C."/>
            <person name="Labutti K."/>
            <person name="Haridas S."/>
            <person name="Kuo A."/>
            <person name="Salamov A."/>
            <person name="Ahrendt S.R."/>
            <person name="Lipzen A."/>
            <person name="Sullivan W."/>
            <person name="Andreopoulos W.B."/>
            <person name="Clum A."/>
            <person name="Lindquist E."/>
            <person name="Daum C."/>
            <person name="Ramamoorthy G.K."/>
            <person name="Gryganskyi A."/>
            <person name="Culley D."/>
            <person name="Magnuson J.K."/>
            <person name="James T.Y."/>
            <person name="O'Malley M.A."/>
            <person name="Stajich J.E."/>
            <person name="Spatafora J.W."/>
            <person name="Visel A."/>
            <person name="Grigoriev I.V."/>
        </authorList>
    </citation>
    <scope>NUCLEOTIDE SEQUENCE [LARGE SCALE GENOMIC DNA]</scope>
    <source>
        <strain evidence="2 3">CBS 115471</strain>
    </source>
</reference>
<dbReference type="InterPro" id="IPR040976">
    <property type="entry name" value="Pkinase_fungal"/>
</dbReference>
<dbReference type="AlphaFoldDB" id="A0A1Y1YWQ0"/>
<protein>
    <recommendedName>
        <fullName evidence="1">Fungal-type protein kinase domain-containing protein</fullName>
    </recommendedName>
</protein>
<dbReference type="EMBL" id="MCFA01000161">
    <property type="protein sequence ID" value="ORY02127.1"/>
    <property type="molecule type" value="Genomic_DNA"/>
</dbReference>
<dbReference type="STRING" id="1231657.A0A1Y1YWQ0"/>
<evidence type="ECO:0000259" key="1">
    <source>
        <dbReference type="Pfam" id="PF17667"/>
    </source>
</evidence>
<evidence type="ECO:0000313" key="3">
    <source>
        <dbReference type="Proteomes" id="UP000193144"/>
    </source>
</evidence>
<dbReference type="PANTHER" id="PTHR38248:SF2">
    <property type="entry name" value="FUNK1 11"/>
    <property type="match status" value="1"/>
</dbReference>
<dbReference type="OrthoDB" id="3792586at2759"/>
<name>A0A1Y1YWQ0_9PLEO</name>
<proteinExistence type="predicted"/>
<dbReference type="Proteomes" id="UP000193144">
    <property type="component" value="Unassembled WGS sequence"/>
</dbReference>
<dbReference type="PANTHER" id="PTHR38248">
    <property type="entry name" value="FUNK1 6"/>
    <property type="match status" value="1"/>
</dbReference>
<dbReference type="Pfam" id="PF17667">
    <property type="entry name" value="Pkinase_fungal"/>
    <property type="match status" value="1"/>
</dbReference>
<gene>
    <name evidence="2" type="ORF">BCR34DRAFT_627614</name>
</gene>
<sequence length="194" mass="22609">MRGRCSQPRTAAASCLALPYLRFNPTIITAKNKQYIKIKRDNYTKQLVINKIIKQQFLERKEESKLLREATKKDVVNVARYYHHETVYVGSQDNDIYRNIQRGLDITKATNYRLESSMLPPNTARRRVRRRVITSLLATLEGYIKGYELLHTQASMLQCNILLNNLIHLFLINLNLAIKKQQEKSSRAQEKTST</sequence>
<feature type="domain" description="Fungal-type protein kinase" evidence="1">
    <location>
        <begin position="59"/>
        <end position="116"/>
    </location>
</feature>
<organism evidence="2 3">
    <name type="scientific">Clohesyomyces aquaticus</name>
    <dbReference type="NCBI Taxonomy" id="1231657"/>
    <lineage>
        <taxon>Eukaryota</taxon>
        <taxon>Fungi</taxon>
        <taxon>Dikarya</taxon>
        <taxon>Ascomycota</taxon>
        <taxon>Pezizomycotina</taxon>
        <taxon>Dothideomycetes</taxon>
        <taxon>Pleosporomycetidae</taxon>
        <taxon>Pleosporales</taxon>
        <taxon>Lindgomycetaceae</taxon>
        <taxon>Clohesyomyces</taxon>
    </lineage>
</organism>